<keyword evidence="2" id="KW-1133">Transmembrane helix</keyword>
<feature type="region of interest" description="Disordered" evidence="1">
    <location>
        <begin position="600"/>
        <end position="620"/>
    </location>
</feature>
<reference evidence="3" key="2">
    <citation type="submission" date="2018-05" db="EMBL/GenBank/DDBJ databases">
        <title>OmerRS3 (Oryza meridionalis Reference Sequence Version 3).</title>
        <authorList>
            <person name="Zhang J."/>
            <person name="Kudrna D."/>
            <person name="Lee S."/>
            <person name="Talag J."/>
            <person name="Welchert J."/>
            <person name="Wing R.A."/>
        </authorList>
    </citation>
    <scope>NUCLEOTIDE SEQUENCE [LARGE SCALE GENOMIC DNA]</scope>
    <source>
        <strain evidence="3">cv. OR44</strain>
    </source>
</reference>
<dbReference type="HOGENOM" id="CLU_518187_0_0_1"/>
<feature type="region of interest" description="Disordered" evidence="1">
    <location>
        <begin position="67"/>
        <end position="117"/>
    </location>
</feature>
<evidence type="ECO:0000256" key="2">
    <source>
        <dbReference type="SAM" id="Phobius"/>
    </source>
</evidence>
<dbReference type="eggNOG" id="ENOG502QRUJ">
    <property type="taxonomic scope" value="Eukaryota"/>
</dbReference>
<dbReference type="AlphaFoldDB" id="A0A0E0C8U2"/>
<dbReference type="STRING" id="40149.A0A0E0C8U2"/>
<keyword evidence="2" id="KW-0812">Transmembrane</keyword>
<dbReference type="GO" id="GO:0048564">
    <property type="term" value="P:photosystem I assembly"/>
    <property type="evidence" value="ECO:0007669"/>
    <property type="project" value="InterPro"/>
</dbReference>
<feature type="compositionally biased region" description="Low complexity" evidence="1">
    <location>
        <begin position="93"/>
        <end position="111"/>
    </location>
</feature>
<dbReference type="Gramene" id="OMERI01G30730.1">
    <property type="protein sequence ID" value="OMERI01G30730.1"/>
    <property type="gene ID" value="OMERI01G30730"/>
</dbReference>
<evidence type="ECO:0000313" key="4">
    <source>
        <dbReference type="Proteomes" id="UP000008021"/>
    </source>
</evidence>
<evidence type="ECO:0000313" key="3">
    <source>
        <dbReference type="EnsemblPlants" id="OMERI01G30730.1"/>
    </source>
</evidence>
<accession>A0A0E0C8U2</accession>
<evidence type="ECO:0000256" key="1">
    <source>
        <dbReference type="SAM" id="MobiDB-lite"/>
    </source>
</evidence>
<dbReference type="GO" id="GO:0080183">
    <property type="term" value="P:response to photooxidative stress"/>
    <property type="evidence" value="ECO:0007669"/>
    <property type="project" value="InterPro"/>
</dbReference>
<feature type="region of interest" description="Disordered" evidence="1">
    <location>
        <begin position="205"/>
        <end position="224"/>
    </location>
</feature>
<proteinExistence type="predicted"/>
<dbReference type="GO" id="GO:0009535">
    <property type="term" value="C:chloroplast thylakoid membrane"/>
    <property type="evidence" value="ECO:0007669"/>
    <property type="project" value="InterPro"/>
</dbReference>
<sequence length="620" mass="67880">MALLSPPSPPPPLPPLRRGLASPTLLAVATRPSSLLSLPHCHCGLPLPSTANARAYFRSSRRRRVAASLGQDESGVSDTAVAPEGEGDSEPPASSDGAAGDVAASAEQPEASPEDLEDIRQVKRVLELLQKNRDMTFGEVKLTIMIEDPRDVERKRLLGIEDPDEITRDDLADALVEVNEGRIPENRVALQLLSKEMTEWPDLEMEAPKKKSKPGKSVYAKATDTGIDPETAAKRLNIDWDSAADLDDEEEEDDETEVPSAVGYSALYLLTAFPVIIGISVVLILFYNSLQNIVVPECRLVASTNNDNKAAADHSCVEKEQRVQRSKLEDLMKWKVNQLTDTARHDKEADQPFIRMCSPPFHGSQFHHPVLVVRKQSEHLVHAVHFWYGDAMSFSQEGDSFREKHASFKKEAGAAGIDDEEDQDRRSHASADGSNAARGAATGRRSRVASSATDISSNSSINYRRARQDRFAGDGFWCGALCLPLPGLSRRRPMQQQQQSMSLSEPGARASTAETRASVASKGASMERFKYSSSSSSGIVFERAGGEEEEQEQEPSAYFDLPLELLRSSNVDTESPVTAAFLFDGRRGLGPKKFTMPELPELDFSFPAPPELSNPSSPRT</sequence>
<dbReference type="PANTHER" id="PTHR33672">
    <property type="entry name" value="YCF3-INTERACTING PROTEIN 1, CHLOROPLASTIC"/>
    <property type="match status" value="1"/>
</dbReference>
<dbReference type="PANTHER" id="PTHR33672:SF3">
    <property type="entry name" value="YCF3-INTERACTING PROTEIN 1, CHLOROPLASTIC"/>
    <property type="match status" value="1"/>
</dbReference>
<protein>
    <submittedName>
        <fullName evidence="3">Uncharacterized protein</fullName>
    </submittedName>
</protein>
<dbReference type="EnsemblPlants" id="OMERI01G30730.1">
    <property type="protein sequence ID" value="OMERI01G30730.1"/>
    <property type="gene ID" value="OMERI01G30730"/>
</dbReference>
<organism evidence="3">
    <name type="scientific">Oryza meridionalis</name>
    <dbReference type="NCBI Taxonomy" id="40149"/>
    <lineage>
        <taxon>Eukaryota</taxon>
        <taxon>Viridiplantae</taxon>
        <taxon>Streptophyta</taxon>
        <taxon>Embryophyta</taxon>
        <taxon>Tracheophyta</taxon>
        <taxon>Spermatophyta</taxon>
        <taxon>Magnoliopsida</taxon>
        <taxon>Liliopsida</taxon>
        <taxon>Poales</taxon>
        <taxon>Poaceae</taxon>
        <taxon>BOP clade</taxon>
        <taxon>Oryzoideae</taxon>
        <taxon>Oryzeae</taxon>
        <taxon>Oryzinae</taxon>
        <taxon>Oryza</taxon>
    </lineage>
</organism>
<feature type="region of interest" description="Disordered" evidence="1">
    <location>
        <begin position="491"/>
        <end position="512"/>
    </location>
</feature>
<dbReference type="Proteomes" id="UP000008021">
    <property type="component" value="Chromosome 1"/>
</dbReference>
<feature type="transmembrane region" description="Helical" evidence="2">
    <location>
        <begin position="266"/>
        <end position="287"/>
    </location>
</feature>
<name>A0A0E0C8U2_9ORYZ</name>
<reference evidence="3" key="1">
    <citation type="submission" date="2015-04" db="UniProtKB">
        <authorList>
            <consortium name="EnsemblPlants"/>
        </authorList>
    </citation>
    <scope>IDENTIFICATION</scope>
</reference>
<feature type="compositionally biased region" description="Low complexity" evidence="1">
    <location>
        <begin position="433"/>
        <end position="457"/>
    </location>
</feature>
<keyword evidence="4" id="KW-1185">Reference proteome</keyword>
<keyword evidence="2" id="KW-0472">Membrane</keyword>
<dbReference type="InterPro" id="IPR040340">
    <property type="entry name" value="CEST/Y3IP1"/>
</dbReference>
<feature type="region of interest" description="Disordered" evidence="1">
    <location>
        <begin position="412"/>
        <end position="457"/>
    </location>
</feature>